<dbReference type="InterPro" id="IPR025316">
    <property type="entry name" value="DUF4221"/>
</dbReference>
<name>A0A3R6NB92_PARDI</name>
<evidence type="ECO:0000313" key="4">
    <source>
        <dbReference type="Proteomes" id="UP000315827"/>
    </source>
</evidence>
<dbReference type="Proteomes" id="UP000463337">
    <property type="component" value="Unassembled WGS sequence"/>
</dbReference>
<reference evidence="5 6" key="1">
    <citation type="journal article" date="2019" name="Nat. Med.">
        <title>A library of human gut bacterial isolates paired with longitudinal multiomics data enables mechanistic microbiome research.</title>
        <authorList>
            <person name="Poyet M."/>
            <person name="Groussin M."/>
            <person name="Gibbons S.M."/>
            <person name="Avila-Pacheco J."/>
            <person name="Jiang X."/>
            <person name="Kearney S.M."/>
            <person name="Perrotta A.R."/>
            <person name="Berdy B."/>
            <person name="Zhao S."/>
            <person name="Lieberman T.D."/>
            <person name="Swanson P.K."/>
            <person name="Smith M."/>
            <person name="Roesemann S."/>
            <person name="Alexander J.E."/>
            <person name="Rich S.A."/>
            <person name="Livny J."/>
            <person name="Vlamakis H."/>
            <person name="Clish C."/>
            <person name="Bullock K."/>
            <person name="Deik A."/>
            <person name="Scott J."/>
            <person name="Pierce K.A."/>
            <person name="Xavier R.J."/>
            <person name="Alm E.J."/>
        </authorList>
    </citation>
    <scope>NUCLEOTIDE SEQUENCE [LARGE SCALE GENOMIC DNA]</scope>
    <source>
        <strain evidence="1 6">BIOML-A41</strain>
        <strain evidence="2 5">BIOML-A9</strain>
    </source>
</reference>
<dbReference type="RefSeq" id="WP_083434090.1">
    <property type="nucleotide sequence ID" value="NZ_AP019729.1"/>
</dbReference>
<reference evidence="3 4" key="2">
    <citation type="submission" date="2019-07" db="EMBL/GenBank/DDBJ databases">
        <title>Genome sequencing of Parabacteroides distasonis iSURF_7.</title>
        <authorList>
            <person name="Degefu H.N."/>
            <person name="Ruoff K.L."/>
            <person name="Price C.E."/>
            <person name="Valls R.A."/>
            <person name="O'Toole G.A."/>
        </authorList>
    </citation>
    <scope>NUCLEOTIDE SEQUENCE [LARGE SCALE GENOMIC DNA]</scope>
    <source>
        <strain evidence="3 4">CFPLTA003_1B</strain>
    </source>
</reference>
<evidence type="ECO:0000313" key="6">
    <source>
        <dbReference type="Proteomes" id="UP000463337"/>
    </source>
</evidence>
<protein>
    <submittedName>
        <fullName evidence="3">DUF4221 domain-containing protein</fullName>
    </submittedName>
</protein>
<sequence>MKRYYLLIILSSLIALLSCEKINYMYYLEKDSNMTFDLNYDVEPYIKALFPYTDKDGHQYISFQNGFKNQIVFYDIQTKEMAFKIDLDIEGDNGVGFFLGYYIDSLDSIYLTSLQLPEIYSVNKEGKINKKIYYGKSKDGNVLNACNSLSFSYHPILKFNNNLFVLSECNRWKYPNPVSAMIDLNTGNVQELPFEYPRFSGADNKKKNAGVELYFSRCFNGDKFIYSFFYEEDIFITSIDHNIVERVNVKSNYIDRVVMPNDYNGTLKSMCENPNYGNLLYDKYRDVYYRVCYLKTEIDNRENYMELWDFGRKIFSIIILDKNFNIIGETVFPEYTYNPNLMYIDEKGLYISENHYKNPNYDDDKLIFRLFRLCKSKEKYNDSAV</sequence>
<accession>A0A3R6NB92</accession>
<evidence type="ECO:0000313" key="2">
    <source>
        <dbReference type="EMBL" id="MRY94183.1"/>
    </source>
</evidence>
<dbReference type="EMBL" id="VOHW01000003">
    <property type="protein sequence ID" value="TWV62651.1"/>
    <property type="molecule type" value="Genomic_DNA"/>
</dbReference>
<evidence type="ECO:0000313" key="3">
    <source>
        <dbReference type="EMBL" id="TWV62651.1"/>
    </source>
</evidence>
<dbReference type="Pfam" id="PF13970">
    <property type="entry name" value="DUF4221"/>
    <property type="match status" value="1"/>
</dbReference>
<dbReference type="EMBL" id="WKMY01000008">
    <property type="protein sequence ID" value="MRY94183.1"/>
    <property type="molecule type" value="Genomic_DNA"/>
</dbReference>
<dbReference type="EMBL" id="WKLT01000001">
    <property type="protein sequence ID" value="MRY56404.1"/>
    <property type="molecule type" value="Genomic_DNA"/>
</dbReference>
<comment type="caution">
    <text evidence="3">The sequence shown here is derived from an EMBL/GenBank/DDBJ whole genome shotgun (WGS) entry which is preliminary data.</text>
</comment>
<organism evidence="3 4">
    <name type="scientific">Parabacteroides distasonis</name>
    <dbReference type="NCBI Taxonomy" id="823"/>
    <lineage>
        <taxon>Bacteria</taxon>
        <taxon>Pseudomonadati</taxon>
        <taxon>Bacteroidota</taxon>
        <taxon>Bacteroidia</taxon>
        <taxon>Bacteroidales</taxon>
        <taxon>Tannerellaceae</taxon>
        <taxon>Parabacteroides</taxon>
    </lineage>
</organism>
<dbReference type="AlphaFoldDB" id="A0A3R6NB92"/>
<gene>
    <name evidence="3" type="ORF">FSA05_06280</name>
    <name evidence="1" type="ORF">GKD59_00415</name>
    <name evidence="2" type="ORF">GKD67_13310</name>
</gene>
<evidence type="ECO:0000313" key="1">
    <source>
        <dbReference type="EMBL" id="MRY56404.1"/>
    </source>
</evidence>
<dbReference type="PROSITE" id="PS51257">
    <property type="entry name" value="PROKAR_LIPOPROTEIN"/>
    <property type="match status" value="1"/>
</dbReference>
<proteinExistence type="predicted"/>
<dbReference type="Proteomes" id="UP000461276">
    <property type="component" value="Unassembled WGS sequence"/>
</dbReference>
<dbReference type="Proteomes" id="UP000315827">
    <property type="component" value="Unassembled WGS sequence"/>
</dbReference>
<dbReference type="GeneID" id="93523162"/>
<evidence type="ECO:0000313" key="5">
    <source>
        <dbReference type="Proteomes" id="UP000461276"/>
    </source>
</evidence>